<dbReference type="SUPFAM" id="SSF50998">
    <property type="entry name" value="Quinoprotein alcohol dehydrogenase-like"/>
    <property type="match status" value="1"/>
</dbReference>
<protein>
    <recommendedName>
        <fullName evidence="1">Pyrrolo-quinoline quinone repeat domain-containing protein</fullName>
    </recommendedName>
</protein>
<dbReference type="InterPro" id="IPR011047">
    <property type="entry name" value="Quinoprotein_ADH-like_sf"/>
</dbReference>
<name>A0A974P4W3_9CAUL</name>
<evidence type="ECO:0000259" key="1">
    <source>
        <dbReference type="Pfam" id="PF01011"/>
    </source>
</evidence>
<evidence type="ECO:0000313" key="2">
    <source>
        <dbReference type="EMBL" id="QQZ51042.1"/>
    </source>
</evidence>
<dbReference type="EMBL" id="CP068570">
    <property type="protein sequence ID" value="QQZ51042.1"/>
    <property type="molecule type" value="Genomic_DNA"/>
</dbReference>
<dbReference type="Pfam" id="PF01011">
    <property type="entry name" value="PQQ"/>
    <property type="match status" value="1"/>
</dbReference>
<proteinExistence type="predicted"/>
<dbReference type="InterPro" id="IPR015943">
    <property type="entry name" value="WD40/YVTN_repeat-like_dom_sf"/>
</dbReference>
<dbReference type="InterPro" id="IPR002372">
    <property type="entry name" value="PQQ_rpt_dom"/>
</dbReference>
<gene>
    <name evidence="2" type="ORF">JKL49_07655</name>
</gene>
<dbReference type="Gene3D" id="2.130.10.10">
    <property type="entry name" value="YVTN repeat-like/Quinoprotein amine dehydrogenase"/>
    <property type="match status" value="1"/>
</dbReference>
<feature type="domain" description="Pyrrolo-quinoline quinone repeat" evidence="1">
    <location>
        <begin position="3"/>
        <end position="110"/>
    </location>
</feature>
<reference evidence="2" key="1">
    <citation type="submission" date="2021-01" db="EMBL/GenBank/DDBJ databases">
        <title>Genome sequence of Phenylobacterium sp. 20VBR1 isolated from a valley glaceir, Ny-Alesund, Svalbard.</title>
        <authorList>
            <person name="Thomas F.A."/>
            <person name="Krishnan K.P."/>
            <person name="Sinha R.K."/>
        </authorList>
    </citation>
    <scope>NUCLEOTIDE SEQUENCE</scope>
    <source>
        <strain evidence="2">20VBR1</strain>
    </source>
</reference>
<organism evidence="2">
    <name type="scientific">Phenylobacterium glaciei</name>
    <dbReference type="NCBI Taxonomy" id="2803784"/>
    <lineage>
        <taxon>Bacteria</taxon>
        <taxon>Pseudomonadati</taxon>
        <taxon>Pseudomonadota</taxon>
        <taxon>Alphaproteobacteria</taxon>
        <taxon>Caulobacterales</taxon>
        <taxon>Caulobacteraceae</taxon>
        <taxon>Phenylobacterium</taxon>
    </lineage>
</organism>
<dbReference type="AlphaFoldDB" id="A0A974P4W3"/>
<sequence length="112" mass="11985">MTVDGLPLLKPPYSTISAINLDSGDIIWQIPAGETPDFIRNNPALKGLNIPRTGQSGYQIGTLVTKSLVIAGDGLVTTTADHPRGAMLRAYDKANGKEVGAVWMPARSRARR</sequence>
<accession>A0A974P4W3</accession>